<dbReference type="InterPro" id="IPR024983">
    <property type="entry name" value="CHAT_dom"/>
</dbReference>
<feature type="compositionally biased region" description="Gly residues" evidence="1">
    <location>
        <begin position="788"/>
        <end position="803"/>
    </location>
</feature>
<evidence type="ECO:0000259" key="3">
    <source>
        <dbReference type="Pfam" id="PF26117"/>
    </source>
</evidence>
<feature type="domain" description="CHAT" evidence="2">
    <location>
        <begin position="304"/>
        <end position="551"/>
    </location>
</feature>
<feature type="region of interest" description="Disordered" evidence="1">
    <location>
        <begin position="841"/>
        <end position="893"/>
    </location>
</feature>
<organism evidence="4">
    <name type="scientific">Cyprideis torosa</name>
    <dbReference type="NCBI Taxonomy" id="163714"/>
    <lineage>
        <taxon>Eukaryota</taxon>
        <taxon>Metazoa</taxon>
        <taxon>Ecdysozoa</taxon>
        <taxon>Arthropoda</taxon>
        <taxon>Crustacea</taxon>
        <taxon>Oligostraca</taxon>
        <taxon>Ostracoda</taxon>
        <taxon>Podocopa</taxon>
        <taxon>Podocopida</taxon>
        <taxon>Cytherocopina</taxon>
        <taxon>Cytheroidea</taxon>
        <taxon>Cytherideidae</taxon>
        <taxon>Cyprideis</taxon>
    </lineage>
</organism>
<proteinExistence type="predicted"/>
<evidence type="ECO:0000256" key="1">
    <source>
        <dbReference type="SAM" id="MobiDB-lite"/>
    </source>
</evidence>
<dbReference type="PANTHER" id="PTHR10098:SF108">
    <property type="entry name" value="TETRATRICOPEPTIDE REPEAT PROTEIN 28"/>
    <property type="match status" value="1"/>
</dbReference>
<feature type="non-terminal residue" evidence="4">
    <location>
        <position position="1039"/>
    </location>
</feature>
<evidence type="ECO:0000313" key="4">
    <source>
        <dbReference type="EMBL" id="CAD7226169.1"/>
    </source>
</evidence>
<feature type="domain" description="TTC28 C-terminal" evidence="3">
    <location>
        <begin position="668"/>
        <end position="764"/>
    </location>
</feature>
<evidence type="ECO:0000259" key="2">
    <source>
        <dbReference type="Pfam" id="PF12770"/>
    </source>
</evidence>
<name>A0A7R8W734_9CRUS</name>
<dbReference type="Pfam" id="PF12770">
    <property type="entry name" value="CHAT"/>
    <property type="match status" value="1"/>
</dbReference>
<feature type="region of interest" description="Disordered" evidence="1">
    <location>
        <begin position="231"/>
        <end position="250"/>
    </location>
</feature>
<reference evidence="4" key="1">
    <citation type="submission" date="2020-11" db="EMBL/GenBank/DDBJ databases">
        <authorList>
            <person name="Tran Van P."/>
        </authorList>
    </citation>
    <scope>NUCLEOTIDE SEQUENCE</scope>
</reference>
<feature type="compositionally biased region" description="Basic residues" evidence="1">
    <location>
        <begin position="924"/>
        <end position="935"/>
    </location>
</feature>
<accession>A0A7R8W734</accession>
<dbReference type="InterPro" id="IPR058900">
    <property type="entry name" value="TTC28_C"/>
</dbReference>
<evidence type="ECO:0008006" key="5">
    <source>
        <dbReference type="Google" id="ProtNLM"/>
    </source>
</evidence>
<sequence length="1039" mass="109627">APVAPPDPLLTPSSPTGGVPSESLVALLLSKGRHEEALVLIERRRQALSAPAPSGGCPFPSTESQSGLSLPLVAPEAITSALQRLKEPLVYFHVYNPIKTTPLLEGTVKGSSDTIYENAGAASSLLEKSTNSSCEDGVGDDAYYPATSDKKRTKLWKWMVLPHKEEVQFHEADFDGDNPLETDLNEIREALGISGDSSTLYKRYISDIVRWGPRYRPQWLSQDGKLLISCSSGEEEEAEGGSEGGPSSLPVNSAFRRAHPLSSSNHSLSSLFSLGSATSSRSRRSTRSNLSRSSAWANWEGPPSLARLYNLLMEPFDLPCCPRLLLVLDSALRSVPFSLLRGPDGFLALNYCIVIQPGISLCPRNRVASGDLRPLVVDSRSNGPEGQLVAEILGAEAPLVGAEAEKTAVLSALPRSEVAHLSLGLNTTGTALIAGDGKGEIKATDLAGTKTPLFAMLSWTQSSASSDNPLVTADKVLSLAQSMVQSGGVACVALPLWPVGDTPKKIFFRSFYTSLIQGAAVSAALNEAQLTVSHSKHLGHLVHWGGWVVVGRSDVRLPTPWMTLGASLAALLNAPAQCRDALRVCLHLVEKSLQRLSRPNAKAMYTTLASIERKVGTAAEGWRDLLMSVGFRFEPPSGSLPASVFFPQSNPGNRLGVASEALQGLCGLPNPVLAALGRIAMTGARSEEVKSLLRQLVQAEQSASSWEVPVSVWSVAGCHELLSALGMDLQDVGQDQVRLGLSGLDQRHLSFAASALDTLVESDDEGPLSTGAPTDWEGSVAGDKEGLGSDGGSSCGFDGGMPGGFYLPPPSVQGGSDDDAKGMVSGIGGAFSRLAIVRKQRGEPDGGSAPKPEPDPRPIPSFTPSPTSPFKPPAAVTPLKTPGPKFKGASTGASSGLGVVASLRDQLLARQVNQLSPSSPPSHSRPRLRPSHQHFHPLSPAPPLSSILMDEENSQPTGRDLGDGCYGGAAAASRPSPRTGKGAVATTATTSFSAHFITTQDSTGRLNLEQTQEIESYIQQVFNNRHPGGGSTRVFQAKF</sequence>
<feature type="region of interest" description="Disordered" evidence="1">
    <location>
        <begin position="762"/>
        <end position="825"/>
    </location>
</feature>
<dbReference type="OrthoDB" id="626167at2759"/>
<gene>
    <name evidence="4" type="ORF">CTOB1V02_LOCUS4093</name>
</gene>
<dbReference type="AlphaFoldDB" id="A0A7R8W734"/>
<dbReference type="Pfam" id="PF26117">
    <property type="entry name" value="TTC28_C"/>
    <property type="match status" value="1"/>
</dbReference>
<protein>
    <recommendedName>
        <fullName evidence="5">CHAT domain-containing protein</fullName>
    </recommendedName>
</protein>
<feature type="region of interest" description="Disordered" evidence="1">
    <location>
        <begin position="912"/>
        <end position="983"/>
    </location>
</feature>
<dbReference type="EMBL" id="OB660765">
    <property type="protein sequence ID" value="CAD7226169.1"/>
    <property type="molecule type" value="Genomic_DNA"/>
</dbReference>
<dbReference type="PANTHER" id="PTHR10098">
    <property type="entry name" value="RAPSYN-RELATED"/>
    <property type="match status" value="1"/>
</dbReference>
<feature type="compositionally biased region" description="Pro residues" evidence="1">
    <location>
        <begin position="857"/>
        <end position="872"/>
    </location>
</feature>